<feature type="coiled-coil region" evidence="2">
    <location>
        <begin position="108"/>
        <end position="139"/>
    </location>
</feature>
<dbReference type="RefSeq" id="WP_244706502.1">
    <property type="nucleotide sequence ID" value="NZ_CP095008.1"/>
</dbReference>
<keyword evidence="1" id="KW-0862">Zinc</keyword>
<name>A0AAX3AVV8_HALDO</name>
<evidence type="ECO:0000256" key="2">
    <source>
        <dbReference type="SAM" id="Coils"/>
    </source>
</evidence>
<evidence type="ECO:0000256" key="1">
    <source>
        <dbReference type="PROSITE-ProRule" id="PRU00325"/>
    </source>
</evidence>
<dbReference type="PROSITE" id="PS50966">
    <property type="entry name" value="ZF_SWIM"/>
    <property type="match status" value="1"/>
</dbReference>
<dbReference type="AlphaFoldDB" id="A0AAX3AVV8"/>
<evidence type="ECO:0000313" key="5">
    <source>
        <dbReference type="Proteomes" id="UP000830542"/>
    </source>
</evidence>
<protein>
    <recommendedName>
        <fullName evidence="3">SWIM-type domain-containing protein</fullName>
    </recommendedName>
</protein>
<gene>
    <name evidence="4" type="ORF">MUK72_17855</name>
</gene>
<keyword evidence="5" id="KW-1185">Reference proteome</keyword>
<geneLocation type="plasmid" evidence="4 5">
    <name>unnamed3</name>
</geneLocation>
<feature type="domain" description="SWIM-type" evidence="3">
    <location>
        <begin position="63"/>
        <end position="97"/>
    </location>
</feature>
<evidence type="ECO:0000259" key="3">
    <source>
        <dbReference type="PROSITE" id="PS50966"/>
    </source>
</evidence>
<keyword evidence="4" id="KW-0614">Plasmid</keyword>
<reference evidence="4" key="1">
    <citation type="submission" date="2022-04" db="EMBL/GenBank/DDBJ databases">
        <title>Sequencing and genomic assembly of Halococcus dombrowskii.</title>
        <authorList>
            <person name="Lim S.W."/>
            <person name="MacLea K.S."/>
        </authorList>
    </citation>
    <scope>NUCLEOTIDE SEQUENCE</scope>
    <source>
        <strain evidence="4">H4</strain>
        <plasmid evidence="4">unnamed3</plasmid>
    </source>
</reference>
<dbReference type="EMBL" id="CP095008">
    <property type="protein sequence ID" value="UOO97133.1"/>
    <property type="molecule type" value="Genomic_DNA"/>
</dbReference>
<evidence type="ECO:0000313" key="4">
    <source>
        <dbReference type="EMBL" id="UOO97133.1"/>
    </source>
</evidence>
<dbReference type="GeneID" id="71763753"/>
<keyword evidence="1" id="KW-0479">Metal-binding</keyword>
<dbReference type="Proteomes" id="UP000830542">
    <property type="component" value="Plasmid unnamed3"/>
</dbReference>
<keyword evidence="2" id="KW-0175">Coiled coil</keyword>
<proteinExistence type="predicted"/>
<organism evidence="4 5">
    <name type="scientific">Halococcus dombrowskii</name>
    <dbReference type="NCBI Taxonomy" id="179637"/>
    <lineage>
        <taxon>Archaea</taxon>
        <taxon>Methanobacteriati</taxon>
        <taxon>Methanobacteriota</taxon>
        <taxon>Stenosarchaea group</taxon>
        <taxon>Halobacteria</taxon>
        <taxon>Halobacteriales</taxon>
        <taxon>Halococcaceae</taxon>
        <taxon>Halococcus</taxon>
    </lineage>
</organism>
<accession>A0AAX3AVV8</accession>
<dbReference type="KEGG" id="hdo:MUK72_17855"/>
<sequence>MTEATDATLDVRTDDEIEMDALTADERRAVRARSESMVVIPQTDPDGICIGMYDVHSESGERYTIILDHDSGCDCPDTEYNGAENCKHRRRVAMQINESGCPAPGQPLGDYQDTLKAVRTRLEDEREALTDELETVDGLLDGLE</sequence>
<dbReference type="InterPro" id="IPR007527">
    <property type="entry name" value="Znf_SWIM"/>
</dbReference>
<dbReference type="GO" id="GO:0008270">
    <property type="term" value="F:zinc ion binding"/>
    <property type="evidence" value="ECO:0007669"/>
    <property type="project" value="UniProtKB-KW"/>
</dbReference>
<keyword evidence="1" id="KW-0863">Zinc-finger</keyword>